<feature type="transmembrane region" description="Helical" evidence="8">
    <location>
        <begin position="131"/>
        <end position="154"/>
    </location>
</feature>
<feature type="transmembrane region" description="Helical" evidence="8">
    <location>
        <begin position="232"/>
        <end position="253"/>
    </location>
</feature>
<feature type="transmembrane region" description="Helical" evidence="8">
    <location>
        <begin position="200"/>
        <end position="220"/>
    </location>
</feature>
<evidence type="ECO:0000313" key="12">
    <source>
        <dbReference type="Proteomes" id="UP000195840"/>
    </source>
</evidence>
<proteinExistence type="inferred from homology"/>
<dbReference type="GO" id="GO:0055085">
    <property type="term" value="P:transmembrane transport"/>
    <property type="evidence" value="ECO:0007669"/>
    <property type="project" value="InterPro"/>
</dbReference>
<evidence type="ECO:0000256" key="8">
    <source>
        <dbReference type="SAM" id="Phobius"/>
    </source>
</evidence>
<reference evidence="9 11" key="1">
    <citation type="submission" date="2015-03" db="EMBL/GenBank/DDBJ databases">
        <authorList>
            <person name="Murphy D."/>
        </authorList>
    </citation>
    <scope>NUCLEOTIDE SEQUENCE [LARGE SCALE GENOMIC DNA]</scope>
    <source>
        <strain evidence="9 11">FCF326</strain>
    </source>
</reference>
<organism evidence="9 11">
    <name type="scientific">Yersinia kristensenii</name>
    <dbReference type="NCBI Taxonomy" id="28152"/>
    <lineage>
        <taxon>Bacteria</taxon>
        <taxon>Pseudomonadati</taxon>
        <taxon>Pseudomonadota</taxon>
        <taxon>Gammaproteobacteria</taxon>
        <taxon>Enterobacterales</taxon>
        <taxon>Yersiniaceae</taxon>
        <taxon>Yersinia</taxon>
    </lineage>
</organism>
<dbReference type="EMBL" id="CPYI01000007">
    <property type="protein sequence ID" value="CNE71931.1"/>
    <property type="molecule type" value="Genomic_DNA"/>
</dbReference>
<dbReference type="Proteomes" id="UP000195840">
    <property type="component" value="Unassembled WGS sequence"/>
</dbReference>
<keyword evidence="5 8" id="KW-0812">Transmembrane</keyword>
<keyword evidence="7 8" id="KW-0472">Membrane</keyword>
<evidence type="ECO:0000256" key="7">
    <source>
        <dbReference type="ARBA" id="ARBA00023136"/>
    </source>
</evidence>
<sequence length="318" mass="33757">MSWETWSFAFSVTVPNLLMMLLGVLLRRCGLMDDRFCDGATRVVFNLALPCLLFFSVATNHVSLMDNLPLVIYGAVGTLVTFLLLEIAAKWLVKDPRERGVFVQGGFRANTAIVGLAFAMTAYGAEGVALGSMYLTVTVILFNMLSVITLTRSLQGGQGGKISKLALLRSIVTNPLIIGLVCGLAYAQTRLPIPQVIVQTGSYISALALPLALLCTGASLDWHAMFRSSNVAALSSVAKLFVVPILMTFGGLLMGFRGATLGIVFLFSATPTAAGSYVMTRAMGGNATLAANIIAITTVGSFFTTAIGIYFLRALGVM</sequence>
<feature type="transmembrane region" description="Helical" evidence="8">
    <location>
        <begin position="259"/>
        <end position="278"/>
    </location>
</feature>
<evidence type="ECO:0000313" key="11">
    <source>
        <dbReference type="Proteomes" id="UP000045824"/>
    </source>
</evidence>
<dbReference type="EMBL" id="NHOG01000007">
    <property type="protein sequence ID" value="OVZ82225.1"/>
    <property type="molecule type" value="Genomic_DNA"/>
</dbReference>
<dbReference type="InterPro" id="IPR038770">
    <property type="entry name" value="Na+/solute_symporter_sf"/>
</dbReference>
<dbReference type="PANTHER" id="PTHR36838:SF4">
    <property type="entry name" value="AUXIN EFFLUX CARRIER FAMILY PROTEIN"/>
    <property type="match status" value="1"/>
</dbReference>
<gene>
    <name evidence="10" type="ORF">CBW52_05300</name>
    <name evidence="9" type="ORF">ERS008491_02076</name>
</gene>
<keyword evidence="6 8" id="KW-1133">Transmembrane helix</keyword>
<evidence type="ECO:0000256" key="3">
    <source>
        <dbReference type="ARBA" id="ARBA00022448"/>
    </source>
</evidence>
<feature type="transmembrane region" description="Helical" evidence="8">
    <location>
        <begin position="290"/>
        <end position="312"/>
    </location>
</feature>
<feature type="transmembrane region" description="Helical" evidence="8">
    <location>
        <begin position="6"/>
        <end position="27"/>
    </location>
</feature>
<feature type="transmembrane region" description="Helical" evidence="8">
    <location>
        <begin position="70"/>
        <end position="93"/>
    </location>
</feature>
<keyword evidence="12" id="KW-1185">Reference proteome</keyword>
<dbReference type="PANTHER" id="PTHR36838">
    <property type="entry name" value="AUXIN EFFLUX CARRIER FAMILY PROTEIN"/>
    <property type="match status" value="1"/>
</dbReference>
<comment type="subcellular location">
    <subcellularLocation>
        <location evidence="1">Cell membrane</location>
        <topology evidence="1">Multi-pass membrane protein</topology>
    </subcellularLocation>
</comment>
<dbReference type="AlphaFoldDB" id="A0A0T9LA17"/>
<keyword evidence="3" id="KW-0813">Transport</keyword>
<dbReference type="GO" id="GO:0005886">
    <property type="term" value="C:plasma membrane"/>
    <property type="evidence" value="ECO:0007669"/>
    <property type="project" value="UniProtKB-SubCell"/>
</dbReference>
<evidence type="ECO:0000313" key="9">
    <source>
        <dbReference type="EMBL" id="CNE71931.1"/>
    </source>
</evidence>
<name>A0A0T9LA17_YERKR</name>
<accession>A0A0T9LA17</accession>
<evidence type="ECO:0000256" key="6">
    <source>
        <dbReference type="ARBA" id="ARBA00022989"/>
    </source>
</evidence>
<evidence type="ECO:0000256" key="1">
    <source>
        <dbReference type="ARBA" id="ARBA00004651"/>
    </source>
</evidence>
<protein>
    <submittedName>
        <fullName evidence="9">Auxin efflux carrier family protein</fullName>
    </submittedName>
    <submittedName>
        <fullName evidence="10">Transporter</fullName>
    </submittedName>
</protein>
<dbReference type="InterPro" id="IPR004776">
    <property type="entry name" value="Mem_transp_PIN-like"/>
</dbReference>
<dbReference type="Gene3D" id="1.20.1530.20">
    <property type="match status" value="1"/>
</dbReference>
<comment type="similarity">
    <text evidence="2">Belongs to the auxin efflux carrier (TC 2.A.69) family.</text>
</comment>
<evidence type="ECO:0000256" key="4">
    <source>
        <dbReference type="ARBA" id="ARBA00022475"/>
    </source>
</evidence>
<dbReference type="Proteomes" id="UP000045824">
    <property type="component" value="Unassembled WGS sequence"/>
</dbReference>
<dbReference type="RefSeq" id="WP_049562916.1">
    <property type="nucleotide sequence ID" value="NZ_CABMLW010000016.1"/>
</dbReference>
<keyword evidence="4" id="KW-1003">Cell membrane</keyword>
<evidence type="ECO:0000256" key="5">
    <source>
        <dbReference type="ARBA" id="ARBA00022692"/>
    </source>
</evidence>
<reference evidence="10 12" key="2">
    <citation type="submission" date="2017-05" db="EMBL/GenBank/DDBJ databases">
        <title>Whole genome sequencing of Yersinia kristensenii.</title>
        <authorList>
            <person name="Campioni F."/>
        </authorList>
    </citation>
    <scope>NUCLEOTIDE SEQUENCE [LARGE SCALE GENOMIC DNA]</scope>
    <source>
        <strain evidence="10 12">CFSAN060538</strain>
    </source>
</reference>
<feature type="transmembrane region" description="Helical" evidence="8">
    <location>
        <begin position="166"/>
        <end position="188"/>
    </location>
</feature>
<dbReference type="Pfam" id="PF03547">
    <property type="entry name" value="Mem_trans"/>
    <property type="match status" value="1"/>
</dbReference>
<feature type="transmembrane region" description="Helical" evidence="8">
    <location>
        <begin position="39"/>
        <end position="58"/>
    </location>
</feature>
<evidence type="ECO:0000256" key="2">
    <source>
        <dbReference type="ARBA" id="ARBA00010145"/>
    </source>
</evidence>
<evidence type="ECO:0000313" key="10">
    <source>
        <dbReference type="EMBL" id="OVZ82225.1"/>
    </source>
</evidence>